<keyword evidence="4" id="KW-1185">Reference proteome</keyword>
<evidence type="ECO:0000259" key="2">
    <source>
        <dbReference type="PROSITE" id="PS50191"/>
    </source>
</evidence>
<dbReference type="Gene3D" id="3.40.525.10">
    <property type="entry name" value="CRAL-TRIO lipid binding domain"/>
    <property type="match status" value="1"/>
</dbReference>
<evidence type="ECO:0000313" key="4">
    <source>
        <dbReference type="Proteomes" id="UP000717585"/>
    </source>
</evidence>
<dbReference type="PROSITE" id="PS50191">
    <property type="entry name" value="CRAL_TRIO"/>
    <property type="match status" value="1"/>
</dbReference>
<protein>
    <submittedName>
        <fullName evidence="3">CRAL-TRIO lipid binding domain</fullName>
    </submittedName>
</protein>
<feature type="region of interest" description="Disordered" evidence="1">
    <location>
        <begin position="313"/>
        <end position="334"/>
    </location>
</feature>
<dbReference type="InterPro" id="IPR036865">
    <property type="entry name" value="CRAL-TRIO_dom_sf"/>
</dbReference>
<organism evidence="3 4">
    <name type="scientific">Carpediemonas membranifera</name>
    <dbReference type="NCBI Taxonomy" id="201153"/>
    <lineage>
        <taxon>Eukaryota</taxon>
        <taxon>Metamonada</taxon>
        <taxon>Carpediemonas-like organisms</taxon>
        <taxon>Carpediemonas</taxon>
    </lineage>
</organism>
<dbReference type="SUPFAM" id="SSF52087">
    <property type="entry name" value="CRAL/TRIO domain"/>
    <property type="match status" value="1"/>
</dbReference>
<dbReference type="SUPFAM" id="SSF46938">
    <property type="entry name" value="CRAL/TRIO N-terminal domain"/>
    <property type="match status" value="1"/>
</dbReference>
<proteinExistence type="predicted"/>
<dbReference type="InterPro" id="IPR036273">
    <property type="entry name" value="CRAL/TRIO_N_dom_sf"/>
</dbReference>
<dbReference type="InterPro" id="IPR001251">
    <property type="entry name" value="CRAL-TRIO_dom"/>
</dbReference>
<gene>
    <name evidence="3" type="ORF">J8273_5171</name>
</gene>
<dbReference type="OrthoDB" id="75724at2759"/>
<dbReference type="EMBL" id="JAHDYR010000038">
    <property type="protein sequence ID" value="KAG9392189.1"/>
    <property type="molecule type" value="Genomic_DNA"/>
</dbReference>
<comment type="caution">
    <text evidence="3">The sequence shown here is derived from an EMBL/GenBank/DDBJ whole genome shotgun (WGS) entry which is preliminary data.</text>
</comment>
<sequence length="334" mass="38628">MEEKKLNLLRRLENAIYATDHGHFEGTFTRVEREKLSMFWASIEGSSINWPKHLAEEDRECLVMRYLRANNLNVSKAISSLKRAGDRRAEYHLDDLNIAQIGEGVRRLNFLPLGLNKMGSPTFSLSIVDLDLNNLQMLESVLAWTYLCEYIDRTYPRNMAPITCIMDCQGKALSSLVKPVLRHPLTLIKMDARSLKLTRDVYPRRLDMTFVYCKPHGIIKPIAKIGPFFYKNMISYHNVFDDTYDSFDLLFEDENAIPVRYGGKREWDINRFIDERRQAEAPEHGETPLEDFHMIEPTALHHYPKSEQARFTVKAPESERVVSPGHEAPVSPKA</sequence>
<dbReference type="AlphaFoldDB" id="A0A8J6B3H6"/>
<name>A0A8J6B3H6_9EUKA</name>
<dbReference type="Proteomes" id="UP000717585">
    <property type="component" value="Unassembled WGS sequence"/>
</dbReference>
<dbReference type="Gene3D" id="1.10.8.20">
    <property type="entry name" value="N-terminal domain of phosphatidylinositol transfer protein sec14p"/>
    <property type="match status" value="1"/>
</dbReference>
<feature type="domain" description="CRAL-TRIO" evidence="2">
    <location>
        <begin position="98"/>
        <end position="269"/>
    </location>
</feature>
<evidence type="ECO:0000256" key="1">
    <source>
        <dbReference type="SAM" id="MobiDB-lite"/>
    </source>
</evidence>
<reference evidence="3" key="1">
    <citation type="submission" date="2021-05" db="EMBL/GenBank/DDBJ databases">
        <title>A free-living protist that lacks canonical eukaryotic 1 DNA replication and segregation systems.</title>
        <authorList>
            <person name="Salas-Leiva D.E."/>
            <person name="Tromer E.C."/>
            <person name="Curtis B.A."/>
            <person name="Jerlstrom-Hultqvist J."/>
            <person name="Kolisko M."/>
            <person name="Yi Z."/>
            <person name="Salas-Leiva J.S."/>
            <person name="Gallot-Lavallee L."/>
            <person name="Kops G.J.P.L."/>
            <person name="Archibald J.M."/>
            <person name="Simpson A.G.B."/>
            <person name="Roger A.J."/>
        </authorList>
    </citation>
    <scope>NUCLEOTIDE SEQUENCE</scope>
    <source>
        <strain evidence="3">BICM</strain>
    </source>
</reference>
<evidence type="ECO:0000313" key="3">
    <source>
        <dbReference type="EMBL" id="KAG9392189.1"/>
    </source>
</evidence>
<accession>A0A8J6B3H6</accession>